<keyword evidence="5" id="KW-1185">Reference proteome</keyword>
<feature type="transmembrane region" description="Helical" evidence="2">
    <location>
        <begin position="277"/>
        <end position="298"/>
    </location>
</feature>
<evidence type="ECO:0000256" key="2">
    <source>
        <dbReference type="SAM" id="Phobius"/>
    </source>
</evidence>
<dbReference type="EMBL" id="JACHOQ010000001">
    <property type="protein sequence ID" value="MBB5738560.1"/>
    <property type="molecule type" value="Genomic_DNA"/>
</dbReference>
<protein>
    <submittedName>
        <fullName evidence="4">Peptidoglycan/LPS O-acetylase OafA/YrhL</fullName>
    </submittedName>
</protein>
<comment type="caution">
    <text evidence="4">The sequence shown here is derived from an EMBL/GenBank/DDBJ whole genome shotgun (WGS) entry which is preliminary data.</text>
</comment>
<evidence type="ECO:0000313" key="4">
    <source>
        <dbReference type="EMBL" id="MBB5738560.1"/>
    </source>
</evidence>
<sequence>MFDRGFLLTNFFIIDSGYILARIYGDGFAARSLNILDYIRQRVLRVVPSHLVVIGVLAAMVAVAAAVGIRPSNPQWFDWAQLPAQAALLQAYGVPGGQGWNAPTWTLSALLGCYLLLPWICRLIWRRRPWLIVAGAVGLLILADCASRAWLGDPIYRLPFRHGFLRALPLFLLGVAAALFGARVYIPPRLAAMAGIVALGVLVCAQVIGTTALLSLLLLTVMIWAAGATPVARPSRLIEHLGLMSFAIFLTNEVVRILWFGVFDAIGQAGWSSDVRWAIWTAGLASAFIGAAIFRYAFDRPVQARLNPPRRPPQAPGVSAERPIA</sequence>
<feature type="transmembrane region" description="Helical" evidence="2">
    <location>
        <begin position="130"/>
        <end position="151"/>
    </location>
</feature>
<feature type="transmembrane region" description="Helical" evidence="2">
    <location>
        <begin position="189"/>
        <end position="208"/>
    </location>
</feature>
<feature type="transmembrane region" description="Helical" evidence="2">
    <location>
        <begin position="241"/>
        <end position="262"/>
    </location>
</feature>
<reference evidence="4 5" key="1">
    <citation type="submission" date="2020-08" db="EMBL/GenBank/DDBJ databases">
        <title>Genomic Encyclopedia of Type Strains, Phase IV (KMG-IV): sequencing the most valuable type-strain genomes for metagenomic binning, comparative biology and taxonomic classification.</title>
        <authorList>
            <person name="Goeker M."/>
        </authorList>
    </citation>
    <scope>NUCLEOTIDE SEQUENCE [LARGE SCALE GENOMIC DNA]</scope>
    <source>
        <strain evidence="4 5">DSM 4731</strain>
    </source>
</reference>
<dbReference type="Proteomes" id="UP000527324">
    <property type="component" value="Unassembled WGS sequence"/>
</dbReference>
<dbReference type="GO" id="GO:0016747">
    <property type="term" value="F:acyltransferase activity, transferring groups other than amino-acyl groups"/>
    <property type="evidence" value="ECO:0007669"/>
    <property type="project" value="InterPro"/>
</dbReference>
<keyword evidence="2" id="KW-0812">Transmembrane</keyword>
<accession>A0A7W9C3Y1</accession>
<keyword evidence="2" id="KW-1133">Transmembrane helix</keyword>
<gene>
    <name evidence="4" type="ORF">GGQ93_000251</name>
</gene>
<feature type="transmembrane region" description="Helical" evidence="2">
    <location>
        <begin position="46"/>
        <end position="69"/>
    </location>
</feature>
<name>A0A7W9C3Y1_9CAUL</name>
<feature type="transmembrane region" description="Helical" evidence="2">
    <location>
        <begin position="163"/>
        <end position="182"/>
    </location>
</feature>
<dbReference type="Pfam" id="PF01757">
    <property type="entry name" value="Acyl_transf_3"/>
    <property type="match status" value="1"/>
</dbReference>
<feature type="transmembrane region" description="Helical" evidence="2">
    <location>
        <begin position="105"/>
        <end position="125"/>
    </location>
</feature>
<organism evidence="4 5">
    <name type="scientific">Brevundimonas aurantiaca</name>
    <dbReference type="NCBI Taxonomy" id="74316"/>
    <lineage>
        <taxon>Bacteria</taxon>
        <taxon>Pseudomonadati</taxon>
        <taxon>Pseudomonadota</taxon>
        <taxon>Alphaproteobacteria</taxon>
        <taxon>Caulobacterales</taxon>
        <taxon>Caulobacteraceae</taxon>
        <taxon>Brevundimonas</taxon>
    </lineage>
</organism>
<evidence type="ECO:0000259" key="3">
    <source>
        <dbReference type="Pfam" id="PF01757"/>
    </source>
</evidence>
<dbReference type="InterPro" id="IPR002656">
    <property type="entry name" value="Acyl_transf_3_dom"/>
</dbReference>
<feature type="domain" description="Acyltransferase 3" evidence="3">
    <location>
        <begin position="11"/>
        <end position="294"/>
    </location>
</feature>
<proteinExistence type="predicted"/>
<feature type="region of interest" description="Disordered" evidence="1">
    <location>
        <begin position="305"/>
        <end position="325"/>
    </location>
</feature>
<evidence type="ECO:0000313" key="5">
    <source>
        <dbReference type="Proteomes" id="UP000527324"/>
    </source>
</evidence>
<dbReference type="AlphaFoldDB" id="A0A7W9C3Y1"/>
<keyword evidence="2" id="KW-0472">Membrane</keyword>
<evidence type="ECO:0000256" key="1">
    <source>
        <dbReference type="SAM" id="MobiDB-lite"/>
    </source>
</evidence>